<evidence type="ECO:0000313" key="16">
    <source>
        <dbReference type="EMBL" id="KAJ6771873.1"/>
    </source>
</evidence>
<dbReference type="PROSITE" id="PS51194">
    <property type="entry name" value="HELICASE_CTER"/>
    <property type="match status" value="1"/>
</dbReference>
<accession>A0A9Q0WS78</accession>
<evidence type="ECO:0000256" key="11">
    <source>
        <dbReference type="ARBA" id="ARBA00034617"/>
    </source>
</evidence>
<evidence type="ECO:0000259" key="15">
    <source>
        <dbReference type="PROSITE" id="PS51194"/>
    </source>
</evidence>
<dbReference type="GO" id="GO:0005524">
    <property type="term" value="F:ATP binding"/>
    <property type="evidence" value="ECO:0007669"/>
    <property type="project" value="UniProtKB-KW"/>
</dbReference>
<evidence type="ECO:0000256" key="8">
    <source>
        <dbReference type="ARBA" id="ARBA00023172"/>
    </source>
</evidence>
<organism evidence="16 17">
    <name type="scientific">Salix koriyanagi</name>
    <dbReference type="NCBI Taxonomy" id="2511006"/>
    <lineage>
        <taxon>Eukaryota</taxon>
        <taxon>Viridiplantae</taxon>
        <taxon>Streptophyta</taxon>
        <taxon>Embryophyta</taxon>
        <taxon>Tracheophyta</taxon>
        <taxon>Spermatophyta</taxon>
        <taxon>Magnoliopsida</taxon>
        <taxon>eudicotyledons</taxon>
        <taxon>Gunneridae</taxon>
        <taxon>Pentapetalae</taxon>
        <taxon>rosids</taxon>
        <taxon>fabids</taxon>
        <taxon>Malpighiales</taxon>
        <taxon>Salicaceae</taxon>
        <taxon>Saliceae</taxon>
        <taxon>Salix</taxon>
    </lineage>
</organism>
<dbReference type="Gene3D" id="3.40.50.300">
    <property type="entry name" value="P-loop containing nucleotide triphosphate hydrolases"/>
    <property type="match status" value="2"/>
</dbReference>
<dbReference type="InterPro" id="IPR011545">
    <property type="entry name" value="DEAD/DEAH_box_helicase_dom"/>
</dbReference>
<dbReference type="GO" id="GO:0043138">
    <property type="term" value="F:3'-5' DNA helicase activity"/>
    <property type="evidence" value="ECO:0007669"/>
    <property type="project" value="UniProtKB-EC"/>
</dbReference>
<evidence type="ECO:0000256" key="1">
    <source>
        <dbReference type="ARBA" id="ARBA00007504"/>
    </source>
</evidence>
<keyword evidence="6" id="KW-0067">ATP-binding</keyword>
<feature type="domain" description="Helicase C-terminal" evidence="15">
    <location>
        <begin position="792"/>
        <end position="950"/>
    </location>
</feature>
<dbReference type="InterPro" id="IPR012340">
    <property type="entry name" value="NA-bd_OB-fold"/>
</dbReference>
<keyword evidence="7" id="KW-0238">DNA-binding</keyword>
<comment type="catalytic activity">
    <reaction evidence="11">
        <text>Couples ATP hydrolysis with the unwinding of duplex DNA by translocating in the 3'-5' direction.</text>
        <dbReference type="EC" id="5.6.2.4"/>
    </reaction>
</comment>
<dbReference type="GO" id="GO:0006281">
    <property type="term" value="P:DNA repair"/>
    <property type="evidence" value="ECO:0007669"/>
    <property type="project" value="UniProtKB-KW"/>
</dbReference>
<keyword evidence="4" id="KW-0378">Hydrolase</keyword>
<keyword evidence="10" id="KW-0413">Isomerase</keyword>
<dbReference type="Pfam" id="PF19833">
    <property type="entry name" value="RecG_dom3_C"/>
    <property type="match status" value="1"/>
</dbReference>
<dbReference type="GO" id="GO:0003677">
    <property type="term" value="F:DNA binding"/>
    <property type="evidence" value="ECO:0007669"/>
    <property type="project" value="UniProtKB-KW"/>
</dbReference>
<evidence type="ECO:0000259" key="14">
    <source>
        <dbReference type="PROSITE" id="PS51192"/>
    </source>
</evidence>
<dbReference type="Pfam" id="PF00271">
    <property type="entry name" value="Helicase_C"/>
    <property type="match status" value="1"/>
</dbReference>
<evidence type="ECO:0000256" key="10">
    <source>
        <dbReference type="ARBA" id="ARBA00023235"/>
    </source>
</evidence>
<keyword evidence="3" id="KW-0227">DNA damage</keyword>
<dbReference type="PANTHER" id="PTHR47964">
    <property type="entry name" value="ATP-DEPENDENT DNA HELICASE HOMOLOG RECG, CHLOROPLASTIC"/>
    <property type="match status" value="1"/>
</dbReference>
<evidence type="ECO:0000256" key="12">
    <source>
        <dbReference type="ARBA" id="ARBA00034808"/>
    </source>
</evidence>
<evidence type="ECO:0000256" key="6">
    <source>
        <dbReference type="ARBA" id="ARBA00022840"/>
    </source>
</evidence>
<keyword evidence="5" id="KW-0347">Helicase</keyword>
<protein>
    <recommendedName>
        <fullName evidence="12">DNA 3'-5' helicase</fullName>
        <ecNumber evidence="12">5.6.2.4</ecNumber>
    </recommendedName>
</protein>
<keyword evidence="17" id="KW-1185">Reference proteome</keyword>
<dbReference type="EC" id="5.6.2.4" evidence="12"/>
<feature type="domain" description="Helicase ATP-binding" evidence="14">
    <location>
        <begin position="583"/>
        <end position="771"/>
    </location>
</feature>
<comment type="caution">
    <text evidence="16">The sequence shown here is derived from an EMBL/GenBank/DDBJ whole genome shotgun (WGS) entry which is preliminary data.</text>
</comment>
<keyword evidence="9" id="KW-0234">DNA repair</keyword>
<evidence type="ECO:0000256" key="5">
    <source>
        <dbReference type="ARBA" id="ARBA00022806"/>
    </source>
</evidence>
<dbReference type="GO" id="GO:0006310">
    <property type="term" value="P:DNA recombination"/>
    <property type="evidence" value="ECO:0007669"/>
    <property type="project" value="UniProtKB-KW"/>
</dbReference>
<evidence type="ECO:0000256" key="13">
    <source>
        <dbReference type="ARBA" id="ARBA00048988"/>
    </source>
</evidence>
<dbReference type="InterPro" id="IPR027417">
    <property type="entry name" value="P-loop_NTPase"/>
</dbReference>
<sequence>MAPTLSAMGSFRTVSIGMCCSGKWLTTIVFLKAERGYRSALGRNMRLNNFVFRVSKLPSCSKHTLVEGLLKQGGNHGEQSISNRSKLLNRVQALMDYDGFHDLIKNETAEKQFRGNAKDDFDVPLACKRFPSIVLGSFPPVELYDESEINSLLAAKILEGFLPNVVSVTCVDPDTLHEQLASPHTENVNSSMPNEVRDESSYILSEFREENTSLSKEIKEENFHSLPLYSPDMTLETVEKIGPKIGMEEYATNVEPESQVNVAYLDKSISCLPGLSTRQRRQLENCGFYTLRKLLQHFPRTYADLQNAHFGIDDGQYLISVGKVTSSRAVKASYSLAFAEVIVACEIINNVSKHMIDDNNTEGKKTIYLHLKKYFRGTRFTYQPFLKKVEAKHKSGDVVCVSGKVRAMSTKGDHYEIREYNIDVLKDREDSSFTVEERPYPIYPSKGGLNPDFLRDTISRVVRALVADVDPIPKEIIQEFGLLRLHEAYIGIHQPKNAEEADLARKRLIFDEFFYLQLGRLFQMLEGLGSQMEKDGLLDKYSKPDLNAVYVEDWSNLTKKFLKALPYSLTSSQLSASSQIIWDLKRPVPMNRLLQGDVGCGKTIVAFLACMEVIGSGYQAAFMVPTELLAIQHYEHLLNLLETMDEDQPKPSVALLTGSTPLKQSRIIRRDLQSGDISMVIGTHSLISENVEFSALRIAVVDEQQRFGVIQRGRFNSKLYHSALSSSSASNTDTSSEGDFHMAPHVLAMSATPIPRTLALALYGDMSLTQITDLPPGRVPVETYIFEGNYDGFEDVYKMMRDELEAGGRVYLVYPVIEQSEQLPQLRAATADLEVISHRFQGYNCGLLHGKMKSDDKDEALKRFRSGVTRILLSTQVIEIGVDVPDASMMVVMNAERFGIAQLHQLRGRVGRGARKSKCLLVASTTRCLDRLKVLEKSSDGFYLANMDLLLRGPGDLLGKKQSGHLPEFPIARLEIDGNILQDAHAAALKVLGESHDLERFPALKAEL</sequence>
<dbReference type="PANTHER" id="PTHR47964:SF1">
    <property type="entry name" value="ATP-DEPENDENT DNA HELICASE HOMOLOG RECG, CHLOROPLASTIC"/>
    <property type="match status" value="1"/>
</dbReference>
<evidence type="ECO:0000256" key="2">
    <source>
        <dbReference type="ARBA" id="ARBA00022741"/>
    </source>
</evidence>
<dbReference type="GO" id="GO:0016787">
    <property type="term" value="F:hydrolase activity"/>
    <property type="evidence" value="ECO:0007669"/>
    <property type="project" value="UniProtKB-KW"/>
</dbReference>
<dbReference type="SUPFAM" id="SSF52540">
    <property type="entry name" value="P-loop containing nucleoside triphosphate hydrolases"/>
    <property type="match status" value="2"/>
</dbReference>
<dbReference type="AlphaFoldDB" id="A0A9Q0WS78"/>
<dbReference type="InterPro" id="IPR014001">
    <property type="entry name" value="Helicase_ATP-bd"/>
</dbReference>
<dbReference type="Proteomes" id="UP001151752">
    <property type="component" value="Chromosome 10"/>
</dbReference>
<evidence type="ECO:0000313" key="17">
    <source>
        <dbReference type="Proteomes" id="UP001151752"/>
    </source>
</evidence>
<evidence type="ECO:0000256" key="7">
    <source>
        <dbReference type="ARBA" id="ARBA00023125"/>
    </source>
</evidence>
<keyword evidence="8" id="KW-0233">DNA recombination</keyword>
<dbReference type="NCBIfam" id="TIGR00643">
    <property type="entry name" value="recG"/>
    <property type="match status" value="1"/>
</dbReference>
<dbReference type="PROSITE" id="PS51192">
    <property type="entry name" value="HELICASE_ATP_BIND_1"/>
    <property type="match status" value="1"/>
</dbReference>
<name>A0A9Q0WS78_9ROSI</name>
<evidence type="ECO:0000256" key="9">
    <source>
        <dbReference type="ARBA" id="ARBA00023204"/>
    </source>
</evidence>
<evidence type="ECO:0000256" key="3">
    <source>
        <dbReference type="ARBA" id="ARBA00022763"/>
    </source>
</evidence>
<proteinExistence type="inferred from homology"/>
<keyword evidence="2" id="KW-0547">Nucleotide-binding</keyword>
<dbReference type="Pfam" id="PF00270">
    <property type="entry name" value="DEAD"/>
    <property type="match status" value="1"/>
</dbReference>
<dbReference type="InterPro" id="IPR047112">
    <property type="entry name" value="RecG/Mfd"/>
</dbReference>
<reference evidence="16" key="1">
    <citation type="submission" date="2022-11" db="EMBL/GenBank/DDBJ databases">
        <authorList>
            <person name="Hyden B.L."/>
            <person name="Feng K."/>
            <person name="Yates T."/>
            <person name="Jawdy S."/>
            <person name="Smart L.B."/>
            <person name="Muchero W."/>
        </authorList>
    </citation>
    <scope>NUCLEOTIDE SEQUENCE</scope>
    <source>
        <tissue evidence="16">Shoot tip</tissue>
    </source>
</reference>
<evidence type="ECO:0000256" key="4">
    <source>
        <dbReference type="ARBA" id="ARBA00022801"/>
    </source>
</evidence>
<dbReference type="CDD" id="cd17992">
    <property type="entry name" value="DEXHc_RecG"/>
    <property type="match status" value="1"/>
</dbReference>
<reference evidence="16" key="2">
    <citation type="journal article" date="2023" name="Int. J. Mol. Sci.">
        <title>De Novo Assembly and Annotation of 11 Diverse Shrub Willow (Salix) Genomes Reveals Novel Gene Organization in Sex-Linked Regions.</title>
        <authorList>
            <person name="Hyden B."/>
            <person name="Feng K."/>
            <person name="Yates T.B."/>
            <person name="Jawdy S."/>
            <person name="Cereghino C."/>
            <person name="Smart L.B."/>
            <person name="Muchero W."/>
        </authorList>
    </citation>
    <scope>NUCLEOTIDE SEQUENCE</scope>
    <source>
        <tissue evidence="16">Shoot tip</tissue>
    </source>
</reference>
<comment type="catalytic activity">
    <reaction evidence="13">
        <text>ATP + H2O = ADP + phosphate + H(+)</text>
        <dbReference type="Rhea" id="RHEA:13065"/>
        <dbReference type="ChEBI" id="CHEBI:15377"/>
        <dbReference type="ChEBI" id="CHEBI:15378"/>
        <dbReference type="ChEBI" id="CHEBI:30616"/>
        <dbReference type="ChEBI" id="CHEBI:43474"/>
        <dbReference type="ChEBI" id="CHEBI:456216"/>
        <dbReference type="EC" id="5.6.2.4"/>
    </reaction>
</comment>
<comment type="similarity">
    <text evidence="1">Belongs to the helicase family. RecG subfamily.</text>
</comment>
<dbReference type="InterPro" id="IPR001650">
    <property type="entry name" value="Helicase_C-like"/>
</dbReference>
<dbReference type="SUPFAM" id="SSF50249">
    <property type="entry name" value="Nucleic acid-binding proteins"/>
    <property type="match status" value="1"/>
</dbReference>
<dbReference type="SMART" id="SM00487">
    <property type="entry name" value="DEXDc"/>
    <property type="match status" value="1"/>
</dbReference>
<feature type="non-terminal residue" evidence="16">
    <location>
        <position position="1008"/>
    </location>
</feature>
<dbReference type="EMBL" id="JAPFFM010000002">
    <property type="protein sequence ID" value="KAJ6771873.1"/>
    <property type="molecule type" value="Genomic_DNA"/>
</dbReference>
<dbReference type="InterPro" id="IPR004609">
    <property type="entry name" value="ATP-dep_DNA_helicase_RecG"/>
</dbReference>
<dbReference type="InterPro" id="IPR045562">
    <property type="entry name" value="RecG_dom3_C"/>
</dbReference>
<dbReference type="SMART" id="SM00490">
    <property type="entry name" value="HELICc"/>
    <property type="match status" value="1"/>
</dbReference>
<gene>
    <name evidence="16" type="ORF">OIU74_018173</name>
</gene>